<dbReference type="RefSeq" id="WP_208196934.1">
    <property type="nucleotide sequence ID" value="NZ_CP076023.1"/>
</dbReference>
<evidence type="ECO:0000256" key="1">
    <source>
        <dbReference type="SAM" id="SignalP"/>
    </source>
</evidence>
<feature type="chain" id="PRO_5045973460" description="X-X-X-Leu-X-X-Gly heptad repeat-containing protein" evidence="1">
    <location>
        <begin position="35"/>
        <end position="797"/>
    </location>
</feature>
<protein>
    <recommendedName>
        <fullName evidence="4">X-X-X-Leu-X-X-Gly heptad repeat-containing protein</fullName>
    </recommendedName>
</protein>
<dbReference type="NCBIfam" id="TIGR03057">
    <property type="entry name" value="xxxLxxG_by_4"/>
    <property type="match status" value="4"/>
</dbReference>
<reference evidence="2 3" key="1">
    <citation type="submission" date="2021-05" db="EMBL/GenBank/DDBJ databases">
        <title>Novel species in genus Cellulomonas.</title>
        <authorList>
            <person name="Zhang G."/>
        </authorList>
    </citation>
    <scope>NUCLEOTIDE SEQUENCE [LARGE SCALE GENOMIC DNA]</scope>
    <source>
        <strain evidence="3">zg-ZUI157</strain>
    </source>
</reference>
<dbReference type="PROSITE" id="PS51318">
    <property type="entry name" value="TAT"/>
    <property type="match status" value="1"/>
</dbReference>
<evidence type="ECO:0008006" key="4">
    <source>
        <dbReference type="Google" id="ProtNLM"/>
    </source>
</evidence>
<evidence type="ECO:0000313" key="3">
    <source>
        <dbReference type="Proteomes" id="UP000679335"/>
    </source>
</evidence>
<feature type="signal peptide" evidence="1">
    <location>
        <begin position="1"/>
        <end position="34"/>
    </location>
</feature>
<dbReference type="InterPro" id="IPR023908">
    <property type="entry name" value="xxxLxxG_rpt"/>
</dbReference>
<evidence type="ECO:0000313" key="2">
    <source>
        <dbReference type="EMBL" id="QWC16372.1"/>
    </source>
</evidence>
<keyword evidence="1" id="KW-0732">Signal</keyword>
<organism evidence="2 3">
    <name type="scientific">Cellulomonas dongxiuzhuiae</name>
    <dbReference type="NCBI Taxonomy" id="2819979"/>
    <lineage>
        <taxon>Bacteria</taxon>
        <taxon>Bacillati</taxon>
        <taxon>Actinomycetota</taxon>
        <taxon>Actinomycetes</taxon>
        <taxon>Micrococcales</taxon>
        <taxon>Cellulomonadaceae</taxon>
        <taxon>Cellulomonas</taxon>
    </lineage>
</organism>
<dbReference type="EMBL" id="CP076023">
    <property type="protein sequence ID" value="QWC16372.1"/>
    <property type="molecule type" value="Genomic_DNA"/>
</dbReference>
<dbReference type="InterPro" id="IPR006311">
    <property type="entry name" value="TAT_signal"/>
</dbReference>
<proteinExistence type="predicted"/>
<keyword evidence="3" id="KW-1185">Reference proteome</keyword>
<gene>
    <name evidence="2" type="ORF">KKR89_01455</name>
</gene>
<name>A0ABX8GKY4_9CELL</name>
<accession>A0ABX8GKY4</accession>
<sequence length="797" mass="78527">MSAPTPHRPVLRRVAGAGLGLPLALLVAAPPATAGALTAAAGDVVVTNTETVQARLDADGRLQVARVYDQLAFSGQGSSTFSNPVSTQGLRNLDGFGGSTLRDGAMEATVEVDGKKRLRTVSDFTGELPVSIAVDYLLDGKKVSAGGVVGRSGTLEVRYTVTNLTTRQDQVTYDDGTGKQATATAETVIPFVGQLTTTLPPSFTAVTSQEANMAGDGRGGTKMSYTMTLFPPIGSPTAEFGYTAQITGGRIPPANVSVLPVSPLTSPSFKGGSASYKGGAESGIALTQGATEIDGKLLKLRDGAATLLDGLLQLQAGADQLAAGLNDTAAPGAASLAAGAATVDDGAAALATGARSLGDGAGRLATGAAALDEGLTSAGSKVPELLGGLRTVDEGLATMDRGLEKMYSEIGGVPAQAQPIKDGITRLQGGVTALLDGLTTLQGLQSQLATVYGVLGSTTAVVTAATDAQQMGALHQLFTGLAQQTTEPAQQGQFQALASLYNPVSYTPAPTTPVPLAPAFAGLAGVTGSVVTRLEAARCGLSSSVSDACPLDASGEAKAPGLREGLAQASGGIDQLTAGVVDKVRTGVGVAGQTKEDGTLRGGVASLTAGVGQLSAGGQTLVGGLGQLAAGASSLRDGSAQLAGGAGQLVDGSSRLTAGTSRLTAGADQLSDGLRTAADGSLTLADGLGTAADGAPALVDGASRLSEEGTSVLVETGAATAADYGVKYAVIKAGADRAANESMAYGGPEGAASVTAYSIDIAAAEGAAASSVGRGIAAAALFGLGGVLAGFARRRLV</sequence>
<dbReference type="Proteomes" id="UP000679335">
    <property type="component" value="Chromosome"/>
</dbReference>